<dbReference type="NCBIfam" id="TIGR02577">
    <property type="entry name" value="cas_TM1794_Cmr2"/>
    <property type="match status" value="1"/>
</dbReference>
<dbReference type="InterPro" id="IPR054767">
    <property type="entry name" value="Cas10-Cmr2_palm2"/>
</dbReference>
<reference evidence="5" key="1">
    <citation type="submission" date="2020-06" db="EMBL/GenBank/DDBJ databases">
        <title>Nostoc edaphicum CCNP1411 genome.</title>
        <authorList>
            <person name="Fidor A."/>
            <person name="Grabski M."/>
            <person name="Gawor J."/>
            <person name="Gromadka R."/>
            <person name="Wegrzyn G."/>
            <person name="Mazur-Marzec H."/>
        </authorList>
    </citation>
    <scope>NUCLEOTIDE SEQUENCE [LARGE SCALE GENOMIC DNA]</scope>
    <source>
        <strain evidence="5">CCNP1411</strain>
    </source>
</reference>
<keyword evidence="1" id="KW-0547">Nucleotide-binding</keyword>
<keyword evidence="5" id="KW-1185">Reference proteome</keyword>
<gene>
    <name evidence="4" type="primary">cas10</name>
    <name evidence="4" type="ORF">HUN01_06305</name>
</gene>
<dbReference type="Proteomes" id="UP000514713">
    <property type="component" value="Chromosome"/>
</dbReference>
<evidence type="ECO:0000313" key="5">
    <source>
        <dbReference type="Proteomes" id="UP000514713"/>
    </source>
</evidence>
<evidence type="ECO:0000256" key="2">
    <source>
        <dbReference type="ARBA" id="ARBA00023118"/>
    </source>
</evidence>
<dbReference type="EMBL" id="CP054698">
    <property type="protein sequence ID" value="QMS87212.1"/>
    <property type="molecule type" value="Genomic_DNA"/>
</dbReference>
<feature type="domain" description="Cas10/Cmr2 second palm" evidence="3">
    <location>
        <begin position="442"/>
        <end position="548"/>
    </location>
</feature>
<dbReference type="GO" id="GO:0000166">
    <property type="term" value="F:nucleotide binding"/>
    <property type="evidence" value="ECO:0007669"/>
    <property type="project" value="UniProtKB-KW"/>
</dbReference>
<protein>
    <submittedName>
        <fullName evidence="4">Type III-B CRISPR-associated protein Cas10/Cmr2</fullName>
    </submittedName>
</protein>
<dbReference type="KEGG" id="ned:HUN01_06305"/>
<evidence type="ECO:0000259" key="3">
    <source>
        <dbReference type="Pfam" id="PF22335"/>
    </source>
</evidence>
<dbReference type="Pfam" id="PF22335">
    <property type="entry name" value="Cas10-Cmr2_palm2"/>
    <property type="match status" value="1"/>
</dbReference>
<dbReference type="InterPro" id="IPR043128">
    <property type="entry name" value="Rev_trsase/Diguanyl_cyclase"/>
</dbReference>
<keyword evidence="2" id="KW-0051">Antiviral defense</keyword>
<evidence type="ECO:0000313" key="4">
    <source>
        <dbReference type="EMBL" id="QMS87212.1"/>
    </source>
</evidence>
<dbReference type="Gene3D" id="3.30.70.270">
    <property type="match status" value="1"/>
</dbReference>
<sequence>MENSSSVMIAIAWCLAWGNERKPKFDLAILQKMRQALKDGEDVPQEVRLIVEQVQQLQGIDKYYFPKTLDELKTNYPALWNQTNRIGLVYGGATKIKQYVFESSKIQDIRGASALLDRINLIDLRAFFNYNYEASHNPNLYNAQCSEVRAWLNENFYEDINLSEVLIPELIIYSTGGKILAFCPPAFVDDLANAIEKRYTSETLTANSCAVGDTFRLLEIRFGLLREPIENTLWLDWYHQKYKEPLVQAYFGNIENNIENAKQERCTNLAISIEDAFADRKSFNEITTKLTILFNQRRSGYGQDFSSSLNQRCSSHSRPSRRYPPMFETHPYLMRDGSDRRSLVMIVQPPKLPRESHFSEALARKHLVGNRAKKGSPEIPEWYRESQLKWERGIIESWANRYNRFLEKNPSLQQKYYAALKADDIEIAQNLSHIANASKGFVAYIYADGNNMGGYIQKIRTPQKYQEFSRDVGLATEYAVYQALAENLHPHKLQNFNDEESTLGNGALVHPFEIITIGGDDIILIVPANKALAIAKNIGEKFEEILLKKVPLGESAESEKIIGDYKIKQDNKPVDLKRCHRYKPTEASPSQCQLSTSIGMLITAYNTPIYYAKDLTEQLLKSAKDRAKKLKKAGYCSGTVDFLTMKSVTMISSDIKEFRRQALIKNLRPKLKLYAAPYTLHELGGLISVIEALKNAKFPKSQLYQIRSLLERGKQTAILNYRYFRVRLKQDKQNLDLQEQFEEAWCQPKDSKNKGNLAPWIYDDGALEYDKSDYPLFETIWRDVVDLYDFIASPDDDRDAIEAQTATTETEL</sequence>
<accession>A0A7D7LCP8</accession>
<organism evidence="4 5">
    <name type="scientific">Nostoc edaphicum CCNP1411</name>
    <dbReference type="NCBI Taxonomy" id="1472755"/>
    <lineage>
        <taxon>Bacteria</taxon>
        <taxon>Bacillati</taxon>
        <taxon>Cyanobacteriota</taxon>
        <taxon>Cyanophyceae</taxon>
        <taxon>Nostocales</taxon>
        <taxon>Nostocaceae</taxon>
        <taxon>Nostoc</taxon>
    </lineage>
</organism>
<dbReference type="GO" id="GO:0051607">
    <property type="term" value="P:defense response to virus"/>
    <property type="evidence" value="ECO:0007669"/>
    <property type="project" value="UniProtKB-KW"/>
</dbReference>
<dbReference type="InterPro" id="IPR013407">
    <property type="entry name" value="CRISPR-assoc_prot_Cmr2"/>
</dbReference>
<evidence type="ECO:0000256" key="1">
    <source>
        <dbReference type="ARBA" id="ARBA00022741"/>
    </source>
</evidence>
<proteinExistence type="predicted"/>
<dbReference type="AlphaFoldDB" id="A0A7D7LCP8"/>
<name>A0A7D7LCP8_9NOSO</name>